<keyword evidence="3" id="KW-1185">Reference proteome</keyword>
<evidence type="ECO:0000313" key="2">
    <source>
        <dbReference type="EMBL" id="MBF9140765.1"/>
    </source>
</evidence>
<sequence length="64" mass="6502">MISFLLACGLVGLLGHAAPTEHEAAHSPSISATRVMQSAQRKGSAAAATLRITAKVADSITASR</sequence>
<proteinExistence type="predicted"/>
<dbReference type="EMBL" id="JADQDP010000001">
    <property type="protein sequence ID" value="MBF9140765.1"/>
    <property type="molecule type" value="Genomic_DNA"/>
</dbReference>
<dbReference type="Proteomes" id="UP000645610">
    <property type="component" value="Unassembled WGS sequence"/>
</dbReference>
<name>A0A931BBE5_9BACT</name>
<comment type="caution">
    <text evidence="2">The sequence shown here is derived from an EMBL/GenBank/DDBJ whole genome shotgun (WGS) entry which is preliminary data.</text>
</comment>
<dbReference type="RefSeq" id="WP_196285103.1">
    <property type="nucleotide sequence ID" value="NZ_JADQDP010000001.1"/>
</dbReference>
<organism evidence="2 3">
    <name type="scientific">Hymenobacter properus</name>
    <dbReference type="NCBI Taxonomy" id="2791026"/>
    <lineage>
        <taxon>Bacteria</taxon>
        <taxon>Pseudomonadati</taxon>
        <taxon>Bacteroidota</taxon>
        <taxon>Cytophagia</taxon>
        <taxon>Cytophagales</taxon>
        <taxon>Hymenobacteraceae</taxon>
        <taxon>Hymenobacter</taxon>
    </lineage>
</organism>
<keyword evidence="1" id="KW-0732">Signal</keyword>
<feature type="chain" id="PRO_5037932581" evidence="1">
    <location>
        <begin position="18"/>
        <end position="64"/>
    </location>
</feature>
<feature type="signal peptide" evidence="1">
    <location>
        <begin position="1"/>
        <end position="17"/>
    </location>
</feature>
<accession>A0A931BBE5</accession>
<dbReference type="AlphaFoldDB" id="A0A931BBE5"/>
<evidence type="ECO:0000256" key="1">
    <source>
        <dbReference type="SAM" id="SignalP"/>
    </source>
</evidence>
<reference evidence="2 3" key="1">
    <citation type="submission" date="2020-11" db="EMBL/GenBank/DDBJ databases">
        <authorList>
            <person name="Kim M.K."/>
        </authorList>
    </citation>
    <scope>NUCLEOTIDE SEQUENCE [LARGE SCALE GENOMIC DNA]</scope>
    <source>
        <strain evidence="2 3">BT439</strain>
    </source>
</reference>
<protein>
    <submittedName>
        <fullName evidence="2">Uncharacterized protein</fullName>
    </submittedName>
</protein>
<gene>
    <name evidence="2" type="ORF">I2I01_03915</name>
</gene>
<evidence type="ECO:0000313" key="3">
    <source>
        <dbReference type="Proteomes" id="UP000645610"/>
    </source>
</evidence>